<dbReference type="InterPro" id="IPR029063">
    <property type="entry name" value="SAM-dependent_MTases_sf"/>
</dbReference>
<evidence type="ECO:0000313" key="1">
    <source>
        <dbReference type="EMBL" id="CUO55990.1"/>
    </source>
</evidence>
<name>A0A174G531_9BACE</name>
<dbReference type="EMBL" id="CZAE01000002">
    <property type="protein sequence ID" value="CUO55990.1"/>
    <property type="molecule type" value="Genomic_DNA"/>
</dbReference>
<proteinExistence type="predicted"/>
<accession>A0A174G531</accession>
<evidence type="ECO:0008006" key="3">
    <source>
        <dbReference type="Google" id="ProtNLM"/>
    </source>
</evidence>
<dbReference type="AlphaFoldDB" id="A0A174G531"/>
<sequence length="231" mass="26535">MSKDNITEPVNTWDNFYQSRVCNDSYVNVFCKKYNRFIEEIIINIQQISYDLKAPLILKEEGCGIGTVSLAISQIGERLFNYFGLTGASDAKKISKVIFSDINIPMLELCCKNTLSISTDNYLGKVPLFYVKENICEPKFFESSTVVVTHGVLEHFSDVDITRIMSTYNNDKVLFQAHYVPTSQYTSPSFGDERLLPTDYWITLVKPDYYLLDNNGKDLYMFKTKPAPTRR</sequence>
<dbReference type="Proteomes" id="UP000095606">
    <property type="component" value="Unassembled WGS sequence"/>
</dbReference>
<dbReference type="RefSeq" id="WP_055268814.1">
    <property type="nucleotide sequence ID" value="NZ_CAJTBQ010000067.1"/>
</dbReference>
<reference evidence="1 2" key="1">
    <citation type="submission" date="2015-09" db="EMBL/GenBank/DDBJ databases">
        <authorList>
            <consortium name="Pathogen Informatics"/>
        </authorList>
    </citation>
    <scope>NUCLEOTIDE SEQUENCE [LARGE SCALE GENOMIC DNA]</scope>
    <source>
        <strain evidence="1 2">2789STDY5834846</strain>
    </source>
</reference>
<organism evidence="1 2">
    <name type="scientific">Bacteroides faecis</name>
    <dbReference type="NCBI Taxonomy" id="674529"/>
    <lineage>
        <taxon>Bacteria</taxon>
        <taxon>Pseudomonadati</taxon>
        <taxon>Bacteroidota</taxon>
        <taxon>Bacteroidia</taxon>
        <taxon>Bacteroidales</taxon>
        <taxon>Bacteroidaceae</taxon>
        <taxon>Bacteroides</taxon>
    </lineage>
</organism>
<gene>
    <name evidence="1" type="ORF">ERS852461_00551</name>
</gene>
<dbReference type="SUPFAM" id="SSF53335">
    <property type="entry name" value="S-adenosyl-L-methionine-dependent methyltransferases"/>
    <property type="match status" value="1"/>
</dbReference>
<dbReference type="Gene3D" id="3.40.50.150">
    <property type="entry name" value="Vaccinia Virus protein VP39"/>
    <property type="match status" value="1"/>
</dbReference>
<evidence type="ECO:0000313" key="2">
    <source>
        <dbReference type="Proteomes" id="UP000095606"/>
    </source>
</evidence>
<protein>
    <recommendedName>
        <fullName evidence="3">Class I SAM-dependent methyltransferase</fullName>
    </recommendedName>
</protein>